<evidence type="ECO:0000256" key="5">
    <source>
        <dbReference type="SAM" id="Phobius"/>
    </source>
</evidence>
<evidence type="ECO:0000256" key="3">
    <source>
        <dbReference type="ARBA" id="ARBA00022989"/>
    </source>
</evidence>
<evidence type="ECO:0000259" key="6">
    <source>
        <dbReference type="PROSITE" id="PS51012"/>
    </source>
</evidence>
<feature type="domain" description="ABC transmembrane type-2" evidence="6">
    <location>
        <begin position="31"/>
        <end position="256"/>
    </location>
</feature>
<sequence>MSNFAQQQAPHRRSAVTLAWRQYRLERKLFWRNPSAAFFNLMLPLLLLLLFGAVFAGNKKYVDVIVPGIAGMGVMASTFSALAFNLTFLREQGVLKRVRGTPMPPASYLSGLLANAVTNAVIQITVVILVARFGFGVGWPKNWIELGIFLAVGVATFGALGVAFSHAIPNFDAAPAYVNAIFLPVIFISGVFYDTQTAPAFLKEIAQILPLTHLIDGLSAAMVSGKAISTQLGSLAVLLAWGAVGGVLAVRGFSWDERGN</sequence>
<keyword evidence="4 5" id="KW-0472">Membrane</keyword>
<dbReference type="GO" id="GO:0043190">
    <property type="term" value="C:ATP-binding cassette (ABC) transporter complex"/>
    <property type="evidence" value="ECO:0007669"/>
    <property type="project" value="InterPro"/>
</dbReference>
<organism evidence="7">
    <name type="scientific">freshwater metagenome</name>
    <dbReference type="NCBI Taxonomy" id="449393"/>
    <lineage>
        <taxon>unclassified sequences</taxon>
        <taxon>metagenomes</taxon>
        <taxon>ecological metagenomes</taxon>
    </lineage>
</organism>
<accession>A0A6J7CRM6</accession>
<feature type="transmembrane region" description="Helical" evidence="5">
    <location>
        <begin position="37"/>
        <end position="58"/>
    </location>
</feature>
<feature type="transmembrane region" description="Helical" evidence="5">
    <location>
        <begin position="176"/>
        <end position="193"/>
    </location>
</feature>
<feature type="transmembrane region" description="Helical" evidence="5">
    <location>
        <begin position="143"/>
        <end position="164"/>
    </location>
</feature>
<proteinExistence type="predicted"/>
<evidence type="ECO:0000256" key="1">
    <source>
        <dbReference type="ARBA" id="ARBA00004141"/>
    </source>
</evidence>
<dbReference type="InterPro" id="IPR047817">
    <property type="entry name" value="ABC2_TM_bact-type"/>
</dbReference>
<dbReference type="InterPro" id="IPR000412">
    <property type="entry name" value="ABC_2_transport"/>
</dbReference>
<feature type="transmembrane region" description="Helical" evidence="5">
    <location>
        <begin position="108"/>
        <end position="131"/>
    </location>
</feature>
<comment type="subcellular location">
    <subcellularLocation>
        <location evidence="1">Membrane</location>
        <topology evidence="1">Multi-pass membrane protein</topology>
    </subcellularLocation>
</comment>
<evidence type="ECO:0000256" key="4">
    <source>
        <dbReference type="ARBA" id="ARBA00023136"/>
    </source>
</evidence>
<keyword evidence="3 5" id="KW-1133">Transmembrane helix</keyword>
<evidence type="ECO:0000256" key="2">
    <source>
        <dbReference type="ARBA" id="ARBA00022692"/>
    </source>
</evidence>
<gene>
    <name evidence="7" type="ORF">UFOPK3444_00188</name>
</gene>
<dbReference type="AlphaFoldDB" id="A0A6J7CRM6"/>
<protein>
    <submittedName>
        <fullName evidence="7">Unannotated protein</fullName>
    </submittedName>
</protein>
<dbReference type="PANTHER" id="PTHR43229">
    <property type="entry name" value="NODULATION PROTEIN J"/>
    <property type="match status" value="1"/>
</dbReference>
<name>A0A6J7CRM6_9ZZZZ</name>
<dbReference type="PANTHER" id="PTHR43229:SF2">
    <property type="entry name" value="NODULATION PROTEIN J"/>
    <property type="match status" value="1"/>
</dbReference>
<dbReference type="InterPro" id="IPR051784">
    <property type="entry name" value="Nod_factor_ABC_transporter"/>
</dbReference>
<dbReference type="InterPro" id="IPR013525">
    <property type="entry name" value="ABC2_TM"/>
</dbReference>
<keyword evidence="2 5" id="KW-0812">Transmembrane</keyword>
<dbReference type="PIRSF" id="PIRSF006648">
    <property type="entry name" value="DrrB"/>
    <property type="match status" value="1"/>
</dbReference>
<dbReference type="PROSITE" id="PS51012">
    <property type="entry name" value="ABC_TM2"/>
    <property type="match status" value="1"/>
</dbReference>
<reference evidence="7" key="1">
    <citation type="submission" date="2020-05" db="EMBL/GenBank/DDBJ databases">
        <authorList>
            <person name="Chiriac C."/>
            <person name="Salcher M."/>
            <person name="Ghai R."/>
            <person name="Kavagutti S V."/>
        </authorList>
    </citation>
    <scope>NUCLEOTIDE SEQUENCE</scope>
</reference>
<evidence type="ECO:0000313" key="7">
    <source>
        <dbReference type="EMBL" id="CAB4861272.1"/>
    </source>
</evidence>
<dbReference type="GO" id="GO:0140359">
    <property type="term" value="F:ABC-type transporter activity"/>
    <property type="evidence" value="ECO:0007669"/>
    <property type="project" value="InterPro"/>
</dbReference>
<dbReference type="Pfam" id="PF01061">
    <property type="entry name" value="ABC2_membrane"/>
    <property type="match status" value="1"/>
</dbReference>
<dbReference type="EMBL" id="CAFBLU010000002">
    <property type="protein sequence ID" value="CAB4861272.1"/>
    <property type="molecule type" value="Genomic_DNA"/>
</dbReference>
<feature type="transmembrane region" description="Helical" evidence="5">
    <location>
        <begin position="235"/>
        <end position="254"/>
    </location>
</feature>
<feature type="transmembrane region" description="Helical" evidence="5">
    <location>
        <begin position="64"/>
        <end position="88"/>
    </location>
</feature>